<name>L1K1Z1_GUITC</name>
<dbReference type="Gene3D" id="1.25.40.10">
    <property type="entry name" value="Tetratricopeptide repeat domain"/>
    <property type="match status" value="4"/>
</dbReference>
<evidence type="ECO:0000259" key="6">
    <source>
        <dbReference type="Pfam" id="PF06424"/>
    </source>
</evidence>
<dbReference type="SUPFAM" id="SSF48452">
    <property type="entry name" value="TPR-like"/>
    <property type="match status" value="3"/>
</dbReference>
<dbReference type="GO" id="GO:0046540">
    <property type="term" value="C:U4/U6 x U5 tri-snRNP complex"/>
    <property type="evidence" value="ECO:0007669"/>
    <property type="project" value="TreeGrafter"/>
</dbReference>
<dbReference type="GeneID" id="17311095"/>
<dbReference type="EMBL" id="JH992967">
    <property type="protein sequence ID" value="EKX54378.1"/>
    <property type="molecule type" value="Genomic_DNA"/>
</dbReference>
<dbReference type="InterPro" id="IPR011990">
    <property type="entry name" value="TPR-like_helical_dom_sf"/>
</dbReference>
<keyword evidence="3" id="KW-0677">Repeat</keyword>
<evidence type="ECO:0000256" key="1">
    <source>
        <dbReference type="ARBA" id="ARBA00004123"/>
    </source>
</evidence>
<dbReference type="AlphaFoldDB" id="L1K1Z1"/>
<dbReference type="SMART" id="SM00386">
    <property type="entry name" value="HAT"/>
    <property type="match status" value="13"/>
</dbReference>
<gene>
    <name evidence="7" type="ORF">GUITHDRAFT_63673</name>
</gene>
<sequence>SDVCAGLGRGATGFTTRSDIGFGGKDDVAGEKEEDLGDSNYNEFYGYGGALFSDTPYEQDDQEADAVWDAVDQRMDGRRKERREAREKEELRKYRAKLPTLHSQFADIKRDLQSLSREDWVSIPDANDISHKKRRVDTMKDRFMPAPDSLLAQAQAEQAGSHNELDTRQQVLGGITTVSGDADSSPFYFIGSSTQSQFTDLNKVGEGRNTYLQLKLDRVSDSVSGQTVVDPKGYLTDLNSQIRNQAADVADIKQARLLLKSAITSNPKHAPAWIAASRLEVIAGKVSQARNLIMQGCEAVPLNEDIWLEAASIHPPEQAKKIIAQAVHHLPTKVSRSTNLLTLIAYSSGLIRRVLRRALELIPDSERLWKAAVELEDKETRVLLTRAVEDGCCPLSVDLWLALARLEEYQEARKVLNNARKKVPSEPQIWFTAAKLEEANGNGQNVPKILERAMRQFADMKLKVSDDRDFWQQEAEKAEKGGYPVVAEGLIKVSADVNVLPHERRRVWEAEAEALLERGAVHCARTLYSSLLQYFNTKKKIWMAAANLEKKHGTPEALDQLLKKALPATTFCPKAWPLWLMGAKEKWSLMALPGLTGCAGARVILGEAFKINPDNEEIWLAAVKLENDNNEIQRARTLLEKARMQAGTERVWMKSVMLERDQGNMEAACELLTQALEKYPTFAKLWMILIQIKQSMGLPDEARDAYLQGTSKCPSSVALWIVAVHFERDSNQLTKARSLLEKARLKNPKHLWLETIRMEAALPDNRKLAATRLAQALQECPNSGILWSEAILMEPRQQRKAKSVDAIKHCENDTFVICTIARLFHADRKLEKARTWFNRACTLNPDFGDAWAHWFRLEQQHGTDETRAEVIRRCKDANPRHGEVWQRVSKAAGKNFADVGEKLMAVVQSITEKASLTN</sequence>
<dbReference type="PaxDb" id="55529-EKX54378"/>
<dbReference type="PANTHER" id="PTHR11246:SF1">
    <property type="entry name" value="PRE-MRNA-PROCESSING FACTOR 6"/>
    <property type="match status" value="1"/>
</dbReference>
<dbReference type="GO" id="GO:0071013">
    <property type="term" value="C:catalytic step 2 spliceosome"/>
    <property type="evidence" value="ECO:0007669"/>
    <property type="project" value="TreeGrafter"/>
</dbReference>
<evidence type="ECO:0000256" key="3">
    <source>
        <dbReference type="ARBA" id="ARBA00022737"/>
    </source>
</evidence>
<evidence type="ECO:0000256" key="4">
    <source>
        <dbReference type="ARBA" id="ARBA00023187"/>
    </source>
</evidence>
<dbReference type="RefSeq" id="XP_005841358.1">
    <property type="nucleotide sequence ID" value="XM_005841301.1"/>
</dbReference>
<organism evidence="7">
    <name type="scientific">Guillardia theta (strain CCMP2712)</name>
    <name type="common">Cryptophyte</name>
    <dbReference type="NCBI Taxonomy" id="905079"/>
    <lineage>
        <taxon>Eukaryota</taxon>
        <taxon>Cryptophyceae</taxon>
        <taxon>Pyrenomonadales</taxon>
        <taxon>Geminigeraceae</taxon>
        <taxon>Guillardia</taxon>
    </lineage>
</organism>
<dbReference type="eggNOG" id="KOG0495">
    <property type="taxonomic scope" value="Eukaryota"/>
</dbReference>
<accession>L1K1Z1</accession>
<dbReference type="PANTHER" id="PTHR11246">
    <property type="entry name" value="PRE-MRNA SPLICING FACTOR"/>
    <property type="match status" value="1"/>
</dbReference>
<comment type="subcellular location">
    <subcellularLocation>
        <location evidence="1">Nucleus</location>
    </subcellularLocation>
</comment>
<keyword evidence="2" id="KW-0507">mRNA processing</keyword>
<dbReference type="OrthoDB" id="440128at2759"/>
<keyword evidence="5" id="KW-0539">Nucleus</keyword>
<feature type="non-terminal residue" evidence="7">
    <location>
        <position position="918"/>
    </location>
</feature>
<dbReference type="FunFam" id="1.25.40.10:FF:000256">
    <property type="entry name" value="Probable pre-mRNA splicing factor prp1"/>
    <property type="match status" value="1"/>
</dbReference>
<proteinExistence type="predicted"/>
<feature type="domain" description="PRP1 splicing factor N-terminal" evidence="6">
    <location>
        <begin position="4"/>
        <end position="132"/>
    </location>
</feature>
<reference evidence="7" key="1">
    <citation type="journal article" date="2012" name="Nature">
        <title>Algal genomes reveal evolutionary mosaicism and the fate of nucleomorphs.</title>
        <authorList>
            <consortium name="DOE Joint Genome Institute"/>
            <person name="Curtis B.A."/>
            <person name="Tanifuji G."/>
            <person name="Burki F."/>
            <person name="Gruber A."/>
            <person name="Irimia M."/>
            <person name="Maruyama S."/>
            <person name="Arias M.C."/>
            <person name="Ball S.G."/>
            <person name="Gile G.H."/>
            <person name="Hirakawa Y."/>
            <person name="Hopkins J.F."/>
            <person name="Kuo A."/>
            <person name="Rensing S.A."/>
            <person name="Schmutz J."/>
            <person name="Symeonidi A."/>
            <person name="Elias M."/>
            <person name="Eveleigh R.J."/>
            <person name="Herman E.K."/>
            <person name="Klute M.J."/>
            <person name="Nakayama T."/>
            <person name="Obornik M."/>
            <person name="Reyes-Prieto A."/>
            <person name="Armbrust E.V."/>
            <person name="Aves S.J."/>
            <person name="Beiko R.G."/>
            <person name="Coutinho P."/>
            <person name="Dacks J.B."/>
            <person name="Durnford D.G."/>
            <person name="Fast N.M."/>
            <person name="Green B.R."/>
            <person name="Grisdale C.J."/>
            <person name="Hempel F."/>
            <person name="Henrissat B."/>
            <person name="Hoppner M.P."/>
            <person name="Ishida K."/>
            <person name="Kim E."/>
            <person name="Koreny L."/>
            <person name="Kroth P.G."/>
            <person name="Liu Y."/>
            <person name="Malik S.B."/>
            <person name="Maier U.G."/>
            <person name="McRose D."/>
            <person name="Mock T."/>
            <person name="Neilson J.A."/>
            <person name="Onodera N.T."/>
            <person name="Poole A.M."/>
            <person name="Pritham E.J."/>
            <person name="Richards T.A."/>
            <person name="Rocap G."/>
            <person name="Roy S.W."/>
            <person name="Sarai C."/>
            <person name="Schaack S."/>
            <person name="Shirato S."/>
            <person name="Slamovits C.H."/>
            <person name="Spencer D.F."/>
            <person name="Suzuki S."/>
            <person name="Worden A.Z."/>
            <person name="Zauner S."/>
            <person name="Barry K."/>
            <person name="Bell C."/>
            <person name="Bharti A.K."/>
            <person name="Crow J.A."/>
            <person name="Grimwood J."/>
            <person name="Kramer R."/>
            <person name="Lindquist E."/>
            <person name="Lucas S."/>
            <person name="Salamov A."/>
            <person name="McFadden G.I."/>
            <person name="Lane C.E."/>
            <person name="Keeling P.J."/>
            <person name="Gray M.W."/>
            <person name="Grigoriev I.V."/>
            <person name="Archibald J.M."/>
        </authorList>
    </citation>
    <scope>NUCLEOTIDE SEQUENCE</scope>
    <source>
        <strain evidence="7">CCMP2712</strain>
    </source>
</reference>
<dbReference type="InterPro" id="IPR019734">
    <property type="entry name" value="TPR_rpt"/>
</dbReference>
<dbReference type="Pfam" id="PF06424">
    <property type="entry name" value="PRP1_N"/>
    <property type="match status" value="1"/>
</dbReference>
<evidence type="ECO:0000256" key="5">
    <source>
        <dbReference type="ARBA" id="ARBA00023242"/>
    </source>
</evidence>
<dbReference type="STRING" id="905079.L1K1Z1"/>
<dbReference type="Pfam" id="PF14559">
    <property type="entry name" value="TPR_19"/>
    <property type="match status" value="1"/>
</dbReference>
<dbReference type="InterPro" id="IPR045075">
    <property type="entry name" value="Syf1-like"/>
</dbReference>
<evidence type="ECO:0000256" key="2">
    <source>
        <dbReference type="ARBA" id="ARBA00022664"/>
    </source>
</evidence>
<evidence type="ECO:0000313" key="7">
    <source>
        <dbReference type="EMBL" id="EKX54378.1"/>
    </source>
</evidence>
<dbReference type="InterPro" id="IPR010491">
    <property type="entry name" value="PRP1_N"/>
</dbReference>
<keyword evidence="4" id="KW-0508">mRNA splicing</keyword>
<dbReference type="GO" id="GO:0000244">
    <property type="term" value="P:spliceosomal tri-snRNP complex assembly"/>
    <property type="evidence" value="ECO:0007669"/>
    <property type="project" value="TreeGrafter"/>
</dbReference>
<dbReference type="HOGENOM" id="CLU_007010_0_0_1"/>
<dbReference type="KEGG" id="gtt:GUITHDRAFT_63673"/>
<protein>
    <recommendedName>
        <fullName evidence="6">PRP1 splicing factor N-terminal domain-containing protein</fullName>
    </recommendedName>
</protein>
<dbReference type="SMART" id="SM00028">
    <property type="entry name" value="TPR"/>
    <property type="match status" value="3"/>
</dbReference>
<dbReference type="InterPro" id="IPR003107">
    <property type="entry name" value="HAT"/>
</dbReference>